<dbReference type="Pfam" id="PF14789">
    <property type="entry name" value="THDPS_M"/>
    <property type="match status" value="1"/>
</dbReference>
<dbReference type="Gene3D" id="2.160.10.10">
    <property type="entry name" value="Hexapeptide repeat proteins"/>
    <property type="match status" value="1"/>
</dbReference>
<evidence type="ECO:0000259" key="1">
    <source>
        <dbReference type="Pfam" id="PF14789"/>
    </source>
</evidence>
<dbReference type="Proteomes" id="UP000006196">
    <property type="component" value="Unassembled WGS sequence"/>
</dbReference>
<dbReference type="EMBL" id="ACHJ01000070">
    <property type="protein sequence ID" value="EEI17438.1"/>
    <property type="molecule type" value="Genomic_DNA"/>
</dbReference>
<protein>
    <recommendedName>
        <fullName evidence="1">2,3,4,5-tetrahydropyridine-2,6-dicarboxylate N-succinyltransferase middle domain-containing protein</fullName>
    </recommendedName>
</protein>
<dbReference type="InterPro" id="IPR011004">
    <property type="entry name" value="Trimer_LpxA-like_sf"/>
</dbReference>
<dbReference type="InterPro" id="IPR038361">
    <property type="entry name" value="THDPS_M_sf"/>
</dbReference>
<accession>C0XQM4</accession>
<dbReference type="InterPro" id="IPR032784">
    <property type="entry name" value="THDPS_M"/>
</dbReference>
<feature type="domain" description="2,3,4,5-tetrahydropyridine-2,6-dicarboxylate N-succinyltransferase middle" evidence="1">
    <location>
        <begin position="122"/>
        <end position="158"/>
    </location>
</feature>
<dbReference type="eggNOG" id="COG2171">
    <property type="taxonomic scope" value="Bacteria"/>
</dbReference>
<dbReference type="SUPFAM" id="SSF51161">
    <property type="entry name" value="Trimeric LpxA-like enzymes"/>
    <property type="match status" value="1"/>
</dbReference>
<dbReference type="HOGENOM" id="CLU_057490_1_0_11"/>
<dbReference type="STRING" id="525263.HMPREF0298_0744"/>
<dbReference type="Gene3D" id="3.30.60.70">
    <property type="entry name" value="Trimeric LpxA-like enzymes"/>
    <property type="match status" value="1"/>
</dbReference>
<comment type="caution">
    <text evidence="2">The sequence shown here is derived from an EMBL/GenBank/DDBJ whole genome shotgun (WGS) entry which is preliminary data.</text>
</comment>
<organism evidence="2 3">
    <name type="scientific">Corynebacterium lipophiloflavum (strain ATCC 700352 / DSM 44291 / CCUG 37336 / JCM 10383 / DMMZ 1944)</name>
    <dbReference type="NCBI Taxonomy" id="525263"/>
    <lineage>
        <taxon>Bacteria</taxon>
        <taxon>Bacillati</taxon>
        <taxon>Actinomycetota</taxon>
        <taxon>Actinomycetes</taxon>
        <taxon>Mycobacteriales</taxon>
        <taxon>Corynebacteriaceae</taxon>
        <taxon>Corynebacterium</taxon>
    </lineage>
</organism>
<reference evidence="2" key="1">
    <citation type="submission" date="2009-01" db="EMBL/GenBank/DDBJ databases">
        <authorList>
            <person name="Qin X."/>
            <person name="Bachman B."/>
            <person name="Battles P."/>
            <person name="Bell A."/>
            <person name="Bess C."/>
            <person name="Bickham C."/>
            <person name="Chaboub L."/>
            <person name="Chen D."/>
            <person name="Coyle M."/>
            <person name="Deiros D.R."/>
            <person name="Dinh H."/>
            <person name="Forbes L."/>
            <person name="Fowler G."/>
            <person name="Francisco L."/>
            <person name="Fu Q."/>
            <person name="Gubbala S."/>
            <person name="Hale W."/>
            <person name="Han Y."/>
            <person name="Hemphill L."/>
            <person name="Highlander S.K."/>
            <person name="Hirani K."/>
            <person name="Hogues M."/>
            <person name="Jackson L."/>
            <person name="Jakkamsetti A."/>
            <person name="Javaid M."/>
            <person name="Jiang H."/>
            <person name="Korchina V."/>
            <person name="Kovar C."/>
            <person name="Lara F."/>
            <person name="Lee S."/>
            <person name="Mata R."/>
            <person name="Mathew T."/>
            <person name="Moen C."/>
            <person name="Morales K."/>
            <person name="Munidasa M."/>
            <person name="Nazareth L."/>
            <person name="Ngo R."/>
            <person name="Nguyen L."/>
            <person name="Okwuonu G."/>
            <person name="Ongeri F."/>
            <person name="Patil S."/>
            <person name="Petrosino J."/>
            <person name="Pham C."/>
            <person name="Pham P."/>
            <person name="Pu L.-L."/>
            <person name="Puazo M."/>
            <person name="Raj R."/>
            <person name="Reid J."/>
            <person name="Rouhana J."/>
            <person name="Saada N."/>
            <person name="Shang Y."/>
            <person name="Simmons D."/>
            <person name="Thornton R."/>
            <person name="Warren J."/>
            <person name="Weissenberger G."/>
            <person name="Zhang J."/>
            <person name="Zhang L."/>
            <person name="Zhou C."/>
            <person name="Zhu D."/>
            <person name="Muzny D."/>
            <person name="Worley K."/>
            <person name="Gibbs R."/>
        </authorList>
    </citation>
    <scope>NUCLEOTIDE SEQUENCE [LARGE SCALE GENOMIC DNA]</scope>
    <source>
        <strain evidence="2">DSM 44291</strain>
    </source>
</reference>
<dbReference type="Gene3D" id="3.30.70.2010">
    <property type="match status" value="1"/>
</dbReference>
<name>C0XQM4_CORLD</name>
<evidence type="ECO:0000313" key="3">
    <source>
        <dbReference type="Proteomes" id="UP000006196"/>
    </source>
</evidence>
<evidence type="ECO:0000313" key="2">
    <source>
        <dbReference type="EMBL" id="EEI17438.1"/>
    </source>
</evidence>
<keyword evidence="3" id="KW-1185">Reference proteome</keyword>
<dbReference type="AlphaFoldDB" id="C0XQM4"/>
<proteinExistence type="predicted"/>
<sequence length="314" mass="33747">MMRPMPLGAEATGIANIAMDGTTLDTWYPSPKLIEDEPLVDALVTGTTRVGARELSDRFLSIVGMDRDRLVELVPVRTVIADLSAPPIDAHDVYLRLHLLSHRLVKPLELNMTDCLEHLVPVVWTNKGPCLSDNFEHVRASLRSRGQIHVYGIERLPRMVDYVVPSGVSIAEAERVRLGAYLAPGTSVMREGYVSYNSGSLGRARIEGRLSSAVVVGEGTDVGLSSALIAASAQQHNRSPLRLGRDCVLRPAAGVIGVDLGDRCEIGVNVMLEPTTTILDSRSGAMISAGAIAGQSDISITNEPNSACPVLRPR</sequence>
<gene>
    <name evidence="2" type="ORF">HMPREF0298_0744</name>
</gene>